<evidence type="ECO:0000313" key="2">
    <source>
        <dbReference type="EMBL" id="EGG14625.1"/>
    </source>
</evidence>
<evidence type="ECO:0000313" key="3">
    <source>
        <dbReference type="Proteomes" id="UP000007797"/>
    </source>
</evidence>
<dbReference type="Proteomes" id="UP000007797">
    <property type="component" value="Unassembled WGS sequence"/>
</dbReference>
<dbReference type="EMBL" id="GL883028">
    <property type="protein sequence ID" value="EGG14625.1"/>
    <property type="molecule type" value="Genomic_DNA"/>
</dbReference>
<evidence type="ECO:0000256" key="1">
    <source>
        <dbReference type="SAM" id="MobiDB-lite"/>
    </source>
</evidence>
<name>F4QBN7_CACFS</name>
<reference evidence="3" key="1">
    <citation type="journal article" date="2011" name="Genome Res.">
        <title>Phylogeny-wide analysis of social amoeba genomes highlights ancient origins for complex intercellular communication.</title>
        <authorList>
            <person name="Heidel A.J."/>
            <person name="Lawal H.M."/>
            <person name="Felder M."/>
            <person name="Schilde C."/>
            <person name="Helps N.R."/>
            <person name="Tunggal B."/>
            <person name="Rivero F."/>
            <person name="John U."/>
            <person name="Schleicher M."/>
            <person name="Eichinger L."/>
            <person name="Platzer M."/>
            <person name="Noegel A.A."/>
            <person name="Schaap P."/>
            <person name="Gloeckner G."/>
        </authorList>
    </citation>
    <scope>NUCLEOTIDE SEQUENCE [LARGE SCALE GENOMIC DNA]</scope>
    <source>
        <strain evidence="3">SH3</strain>
    </source>
</reference>
<dbReference type="GeneID" id="14866636"/>
<keyword evidence="3" id="KW-1185">Reference proteome</keyword>
<dbReference type="KEGG" id="dfa:DFA_10883"/>
<sequence>MKKVEDIIKDLKRRCFSQDKAKGVKVDGQNVITIDGQDDNKDNKDTQMKPLLDDEPMDEQVGVDAQMEPLSGGQDDDDDGDDDHHAFTDFQDEEKLKNLTDKDLSIALDSIPLFVEIALNVAFYDKIDDYILKIFKDIGYPGFVVSDDAKQRRKNKNFVKDKTVIFFGDAVFRL</sequence>
<dbReference type="AlphaFoldDB" id="F4QBN7"/>
<feature type="region of interest" description="Disordered" evidence="1">
    <location>
        <begin position="29"/>
        <end position="89"/>
    </location>
</feature>
<protein>
    <submittedName>
        <fullName evidence="2">Uncharacterized protein</fullName>
    </submittedName>
</protein>
<organism evidence="2 3">
    <name type="scientific">Cavenderia fasciculata</name>
    <name type="common">Slime mold</name>
    <name type="synonym">Dictyostelium fasciculatum</name>
    <dbReference type="NCBI Taxonomy" id="261658"/>
    <lineage>
        <taxon>Eukaryota</taxon>
        <taxon>Amoebozoa</taxon>
        <taxon>Evosea</taxon>
        <taxon>Eumycetozoa</taxon>
        <taxon>Dictyostelia</taxon>
        <taxon>Acytosteliales</taxon>
        <taxon>Cavenderiaceae</taxon>
        <taxon>Cavenderia</taxon>
    </lineage>
</organism>
<accession>F4QBN7</accession>
<gene>
    <name evidence="2" type="ORF">DFA_10883</name>
</gene>
<dbReference type="RefSeq" id="XP_004351133.1">
    <property type="nucleotide sequence ID" value="XM_004351081.1"/>
</dbReference>
<feature type="compositionally biased region" description="Basic and acidic residues" evidence="1">
    <location>
        <begin position="38"/>
        <end position="47"/>
    </location>
</feature>
<proteinExistence type="predicted"/>